<dbReference type="CTD" id="32969"/>
<dbReference type="RefSeq" id="XP_018008424.1">
    <property type="nucleotide sequence ID" value="XM_018152935.2"/>
</dbReference>
<dbReference type="Gene3D" id="3.90.640.10">
    <property type="entry name" value="Actin, Chain A, domain 4"/>
    <property type="match status" value="1"/>
</dbReference>
<evidence type="ECO:0000256" key="1">
    <source>
        <dbReference type="RuleBase" id="RU000487"/>
    </source>
</evidence>
<dbReference type="InterPro" id="IPR043129">
    <property type="entry name" value="ATPase_NBD"/>
</dbReference>
<sequence>MPLYESISSLTLHDEKHTTVIFDFGSAYTKVGFAGETGPRAIVASVVECPDTGNNVPVFESSDPQILRRRITLFILKIYIRCLLVNPKERRIVVVENLLGSSIIKETIACVLFRHFEMVSVSFVPSHLVALLTLGVETGLVVDIGYSEASVIPVFGGVAILNAWQALPLGAKAMQMSLKALLEERSSVIGEDGEATSLQDSDLQLLTSQRLEDILVRCCFVSTPERSERLHQNKADRSNEPPPPPPDVLYPLSGERTLKISGTVREMAAEVLFETDADNLCLPSIILDAINKCPVDVRREMTANLVVVGGTAAMLGLKKRLLQELRLQSTRGDMAPYTFKLHKPPVPDNCVTWLGGCLLGSTEAGLAPRSVTREQYLAACKSNAPMPDWSSLVYNTQHDPRAPA</sequence>
<evidence type="ECO:0000313" key="3">
    <source>
        <dbReference type="Proteomes" id="UP000694843"/>
    </source>
</evidence>
<dbReference type="OMA" id="WERDNDN"/>
<dbReference type="InterPro" id="IPR004000">
    <property type="entry name" value="Actin"/>
</dbReference>
<dbReference type="SMART" id="SM00268">
    <property type="entry name" value="ACTIN"/>
    <property type="match status" value="1"/>
</dbReference>
<dbReference type="PANTHER" id="PTHR11937">
    <property type="entry name" value="ACTIN"/>
    <property type="match status" value="1"/>
</dbReference>
<comment type="similarity">
    <text evidence="1">Belongs to the actin family.</text>
</comment>
<dbReference type="Proteomes" id="UP000694843">
    <property type="component" value="Unplaced"/>
</dbReference>
<dbReference type="GeneID" id="108666119"/>
<proteinExistence type="inferred from homology"/>
<dbReference type="Pfam" id="PF00022">
    <property type="entry name" value="Actin"/>
    <property type="match status" value="1"/>
</dbReference>
<name>A0A8B7N585_HYAAZ</name>
<protein>
    <submittedName>
        <fullName evidence="4">Actin-related protein 10</fullName>
    </submittedName>
</protein>
<evidence type="ECO:0000256" key="2">
    <source>
        <dbReference type="SAM" id="MobiDB-lite"/>
    </source>
</evidence>
<keyword evidence="3" id="KW-1185">Reference proteome</keyword>
<dbReference type="SUPFAM" id="SSF53067">
    <property type="entry name" value="Actin-like ATPase domain"/>
    <property type="match status" value="2"/>
</dbReference>
<dbReference type="AlphaFoldDB" id="A0A8B7N585"/>
<dbReference type="KEGG" id="hazt:108666119"/>
<accession>A0A8B7N585</accession>
<dbReference type="OrthoDB" id="337660at2759"/>
<dbReference type="CDD" id="cd10207">
    <property type="entry name" value="ASKHA_NBD_Arp10"/>
    <property type="match status" value="1"/>
</dbReference>
<evidence type="ECO:0000313" key="4">
    <source>
        <dbReference type="RefSeq" id="XP_018008424.1"/>
    </source>
</evidence>
<reference evidence="4" key="1">
    <citation type="submission" date="2025-08" db="UniProtKB">
        <authorList>
            <consortium name="RefSeq"/>
        </authorList>
    </citation>
    <scope>IDENTIFICATION</scope>
    <source>
        <tissue evidence="4">Whole organism</tissue>
    </source>
</reference>
<gene>
    <name evidence="4" type="primary">LOC108666119</name>
</gene>
<dbReference type="Gene3D" id="3.30.420.40">
    <property type="match status" value="2"/>
</dbReference>
<feature type="region of interest" description="Disordered" evidence="2">
    <location>
        <begin position="229"/>
        <end position="248"/>
    </location>
</feature>
<organism evidence="3 4">
    <name type="scientific">Hyalella azteca</name>
    <name type="common">Amphipod</name>
    <dbReference type="NCBI Taxonomy" id="294128"/>
    <lineage>
        <taxon>Eukaryota</taxon>
        <taxon>Metazoa</taxon>
        <taxon>Ecdysozoa</taxon>
        <taxon>Arthropoda</taxon>
        <taxon>Crustacea</taxon>
        <taxon>Multicrustacea</taxon>
        <taxon>Malacostraca</taxon>
        <taxon>Eumalacostraca</taxon>
        <taxon>Peracarida</taxon>
        <taxon>Amphipoda</taxon>
        <taxon>Senticaudata</taxon>
        <taxon>Talitrida</taxon>
        <taxon>Talitroidea</taxon>
        <taxon>Hyalellidae</taxon>
        <taxon>Hyalella</taxon>
    </lineage>
</organism>
<feature type="compositionally biased region" description="Basic and acidic residues" evidence="2">
    <location>
        <begin position="229"/>
        <end position="239"/>
    </location>
</feature>